<dbReference type="EMBL" id="VSSQ01036236">
    <property type="protein sequence ID" value="MPM88653.1"/>
    <property type="molecule type" value="Genomic_DNA"/>
</dbReference>
<comment type="caution">
    <text evidence="1">The sequence shown here is derived from an EMBL/GenBank/DDBJ whole genome shotgun (WGS) entry which is preliminary data.</text>
</comment>
<name>A0A645DIL5_9ZZZZ</name>
<reference evidence="1" key="1">
    <citation type="submission" date="2019-08" db="EMBL/GenBank/DDBJ databases">
        <authorList>
            <person name="Kucharzyk K."/>
            <person name="Murdoch R.W."/>
            <person name="Higgins S."/>
            <person name="Loffler F."/>
        </authorList>
    </citation>
    <scope>NUCLEOTIDE SEQUENCE</scope>
</reference>
<evidence type="ECO:0008006" key="2">
    <source>
        <dbReference type="Google" id="ProtNLM"/>
    </source>
</evidence>
<proteinExistence type="predicted"/>
<organism evidence="1">
    <name type="scientific">bioreactor metagenome</name>
    <dbReference type="NCBI Taxonomy" id="1076179"/>
    <lineage>
        <taxon>unclassified sequences</taxon>
        <taxon>metagenomes</taxon>
        <taxon>ecological metagenomes</taxon>
    </lineage>
</organism>
<dbReference type="AlphaFoldDB" id="A0A645DIL5"/>
<gene>
    <name evidence="1" type="ORF">SDC9_135757</name>
</gene>
<accession>A0A645DIL5</accession>
<protein>
    <recommendedName>
        <fullName evidence="2">DUF3887 domain-containing protein</fullName>
    </recommendedName>
</protein>
<sequence length="149" mass="17017">MLLLGAGCAPGGNQTQAHAEERVKAFAHAINYDYKKPERIYAYLTQAYQDAITQDGFVEAFQKERSYPYLVPLFINYRSIEMSEDLLSGTAHFSQAARLPGMTYDIPFVYENGDYHMIAFTNFPDGSYLEKFIDIPYSLDSYFDMDQIG</sequence>
<evidence type="ECO:0000313" key="1">
    <source>
        <dbReference type="EMBL" id="MPM88653.1"/>
    </source>
</evidence>